<evidence type="ECO:0000313" key="3">
    <source>
        <dbReference type="Proteomes" id="UP000196531"/>
    </source>
</evidence>
<sequence>MKFKQEGNTIFAVIDKGEDLFASLYEIQKKVGFTGAQVSGIGALKNTEIGFYHCDEKNYDRSVIEAEKELLSLSGNFTFNEGKPFFHLHTVLGNEDYSTCGGHLFSAVVAVTCEVFLQTNSMSIERRPNEEIGLSLCEL</sequence>
<dbReference type="PROSITE" id="PS51742">
    <property type="entry name" value="PPC"/>
    <property type="match status" value="1"/>
</dbReference>
<feature type="domain" description="PPC" evidence="1">
    <location>
        <begin position="4"/>
        <end position="139"/>
    </location>
</feature>
<dbReference type="AlphaFoldDB" id="A0A1Y5FDC0"/>
<dbReference type="SUPFAM" id="SSF117856">
    <property type="entry name" value="AF0104/ALDC/Ptd012-like"/>
    <property type="match status" value="1"/>
</dbReference>
<dbReference type="PIRSF" id="PIRSF016702">
    <property type="entry name" value="DNA_bp_PD1"/>
    <property type="match status" value="1"/>
</dbReference>
<accession>A0A1Y5FDC0</accession>
<dbReference type="Pfam" id="PF03479">
    <property type="entry name" value="PCC"/>
    <property type="match status" value="1"/>
</dbReference>
<organism evidence="2 3">
    <name type="scientific">Halobacteriovorax marinus</name>
    <dbReference type="NCBI Taxonomy" id="97084"/>
    <lineage>
        <taxon>Bacteria</taxon>
        <taxon>Pseudomonadati</taxon>
        <taxon>Bdellovibrionota</taxon>
        <taxon>Bacteriovoracia</taxon>
        <taxon>Bacteriovoracales</taxon>
        <taxon>Halobacteriovoraceae</taxon>
        <taxon>Halobacteriovorax</taxon>
    </lineage>
</organism>
<comment type="caution">
    <text evidence="2">The sequence shown here is derived from an EMBL/GenBank/DDBJ whole genome shotgun (WGS) entry which is preliminary data.</text>
</comment>
<dbReference type="InterPro" id="IPR005175">
    <property type="entry name" value="PPC_dom"/>
</dbReference>
<name>A0A1Y5FDC0_9BACT</name>
<reference evidence="3" key="1">
    <citation type="journal article" date="2017" name="Proc. Natl. Acad. Sci. U.S.A.">
        <title>Simulation of Deepwater Horizon oil plume reveals substrate specialization within a complex community of hydrocarbon-degraders.</title>
        <authorList>
            <person name="Hu P."/>
            <person name="Dubinsky E.A."/>
            <person name="Probst A.J."/>
            <person name="Wang J."/>
            <person name="Sieber C.M.K."/>
            <person name="Tom L.M."/>
            <person name="Gardinali P."/>
            <person name="Banfield J.F."/>
            <person name="Atlas R.M."/>
            <person name="Andersen G.L."/>
        </authorList>
    </citation>
    <scope>NUCLEOTIDE SEQUENCE [LARGE SCALE GENOMIC DNA]</scope>
</reference>
<evidence type="ECO:0000313" key="2">
    <source>
        <dbReference type="EMBL" id="OUR96860.1"/>
    </source>
</evidence>
<dbReference type="Gene3D" id="3.30.1330.80">
    <property type="entry name" value="Hypothetical protein, similar to alpha- acetolactate decarboxylase, domain 2"/>
    <property type="match status" value="1"/>
</dbReference>
<dbReference type="PANTHER" id="PTHR34988:SF1">
    <property type="entry name" value="DNA-BINDING PROTEIN"/>
    <property type="match status" value="1"/>
</dbReference>
<dbReference type="Proteomes" id="UP000196531">
    <property type="component" value="Unassembled WGS sequence"/>
</dbReference>
<dbReference type="CDD" id="cd11378">
    <property type="entry name" value="DUF296"/>
    <property type="match status" value="1"/>
</dbReference>
<protein>
    <recommendedName>
        <fullName evidence="1">PPC domain-containing protein</fullName>
    </recommendedName>
</protein>
<proteinExistence type="predicted"/>
<dbReference type="PANTHER" id="PTHR34988">
    <property type="entry name" value="PROTEIN, PUTATIVE-RELATED"/>
    <property type="match status" value="1"/>
</dbReference>
<dbReference type="EMBL" id="MAAO01000006">
    <property type="protein sequence ID" value="OUR96860.1"/>
    <property type="molecule type" value="Genomic_DNA"/>
</dbReference>
<gene>
    <name evidence="2" type="ORF">A9Q84_11020</name>
</gene>
<evidence type="ECO:0000259" key="1">
    <source>
        <dbReference type="PROSITE" id="PS51742"/>
    </source>
</evidence>
<dbReference type="InterPro" id="IPR025707">
    <property type="entry name" value="DNA_bp_PD1"/>
</dbReference>